<feature type="compositionally biased region" description="Low complexity" evidence="1">
    <location>
        <begin position="635"/>
        <end position="647"/>
    </location>
</feature>
<gene>
    <name evidence="3" type="ORF">AJ80_07285</name>
</gene>
<evidence type="ECO:0000313" key="4">
    <source>
        <dbReference type="Proteomes" id="UP000224634"/>
    </source>
</evidence>
<feature type="compositionally biased region" description="Basic and acidic residues" evidence="1">
    <location>
        <begin position="574"/>
        <end position="585"/>
    </location>
</feature>
<dbReference type="InterPro" id="IPR011666">
    <property type="entry name" value="DUF1604"/>
</dbReference>
<accession>A0A2B7XRG9</accession>
<reference evidence="3 4" key="1">
    <citation type="submission" date="2017-10" db="EMBL/GenBank/DDBJ databases">
        <title>Comparative genomics in systemic dimorphic fungi from Ajellomycetaceae.</title>
        <authorList>
            <person name="Munoz J.F."/>
            <person name="Mcewen J.G."/>
            <person name="Clay O.K."/>
            <person name="Cuomo C.A."/>
        </authorList>
    </citation>
    <scope>NUCLEOTIDE SEQUENCE [LARGE SCALE GENOMIC DNA]</scope>
    <source>
        <strain evidence="3 4">UAMH7299</strain>
    </source>
</reference>
<dbReference type="EMBL" id="PDNA01000137">
    <property type="protein sequence ID" value="PGH11097.1"/>
    <property type="molecule type" value="Genomic_DNA"/>
</dbReference>
<name>A0A2B7XRG9_POLH7</name>
<organism evidence="3 4">
    <name type="scientific">Polytolypa hystricis (strain UAMH7299)</name>
    <dbReference type="NCBI Taxonomy" id="1447883"/>
    <lineage>
        <taxon>Eukaryota</taxon>
        <taxon>Fungi</taxon>
        <taxon>Dikarya</taxon>
        <taxon>Ascomycota</taxon>
        <taxon>Pezizomycotina</taxon>
        <taxon>Eurotiomycetes</taxon>
        <taxon>Eurotiomycetidae</taxon>
        <taxon>Onygenales</taxon>
        <taxon>Onygenales incertae sedis</taxon>
        <taxon>Polytolypa</taxon>
    </lineage>
</organism>
<evidence type="ECO:0000313" key="3">
    <source>
        <dbReference type="EMBL" id="PGH11097.1"/>
    </source>
</evidence>
<dbReference type="GO" id="GO:0006397">
    <property type="term" value="P:mRNA processing"/>
    <property type="evidence" value="ECO:0007669"/>
    <property type="project" value="InterPro"/>
</dbReference>
<dbReference type="GO" id="GO:0005634">
    <property type="term" value="C:nucleus"/>
    <property type="evidence" value="ECO:0007669"/>
    <property type="project" value="TreeGrafter"/>
</dbReference>
<sequence length="726" mass="78950">MSAKRSRAAFEDGHGESQHAPYAVYGTPLPPAESGARDDGSFVPIWKQEVTDERGRKRLHGAFTGGFSAGYFNTVGSKEGWTPSTFVSSRKDRAKDKKQASQRQRLEDFMDEEDIREAEESREVQMAADYAGFGSTATDSTRLGGLVDVFRVSGETMGVKLLKKMGWKEGQGIGPKVRRKAHLGAGDSSGAETHLFAPENAAMISFIRKSDSKGLGFEGGGRLGLDKNGGTEQEDSSDVFGARRPIKSTTRQDSGSPKLGGGFGVGILNDTGSDDEDPYQMGPRISYNRVIGGDKKTKRTNRMDVARPGTKLSNPLLSSKPVFISKKRAAAEKTKEGFRKCHDGRLPLDGFLHGVDISALTISSQEKRYAPPEIPKDWKSTKAPSVKETGSGAYMSAADAARASTLDPTTRAALLGEEQLPGKSIFDYMTPEARERIVKATGRTNLPPARSEKAPKGYEVSEAEKRKDLWGMVPRLDKNVAKQALARGVSGWMPYAEDENKRSRYRAFLELRAGLSDTLPERVPKVTTEEWATELHEFARAAEVFKPISGMMASRFTSSSHSASTPTDPTNADHLLRKPAEKPEDPAEAAARMGMYGPMTRSSKPFDPHRLLCKRFNVRPPANVTLDPGEYPGGEAAESSRTTDTTTSARLDLVSKDVMNQLMMESAANGGKAFTPTTGGAEQHQVVPAEVKKIEVNPDKNEAIEAERPGAEVFKAIFGSDDEDED</sequence>
<dbReference type="OrthoDB" id="20507at2759"/>
<dbReference type="Pfam" id="PF26093">
    <property type="entry name" value="HTH_TGH"/>
    <property type="match status" value="1"/>
</dbReference>
<dbReference type="PANTHER" id="PTHR13384">
    <property type="entry name" value="G PATCH DOMAIN-CONTAINING PROTEIN 1"/>
    <property type="match status" value="1"/>
</dbReference>
<feature type="compositionally biased region" description="Low complexity" evidence="1">
    <location>
        <begin position="556"/>
        <end position="570"/>
    </location>
</feature>
<dbReference type="PROSITE" id="PS50174">
    <property type="entry name" value="G_PATCH"/>
    <property type="match status" value="1"/>
</dbReference>
<dbReference type="Proteomes" id="UP000224634">
    <property type="component" value="Unassembled WGS sequence"/>
</dbReference>
<feature type="region of interest" description="Disordered" evidence="1">
    <location>
        <begin position="622"/>
        <end position="647"/>
    </location>
</feature>
<dbReference type="PANTHER" id="PTHR13384:SF19">
    <property type="entry name" value="G PATCH DOMAIN-CONTAINING PROTEIN 1"/>
    <property type="match status" value="1"/>
</dbReference>
<feature type="region of interest" description="Disordered" evidence="1">
    <location>
        <begin position="556"/>
        <end position="589"/>
    </location>
</feature>
<feature type="compositionally biased region" description="Basic and acidic residues" evidence="1">
    <location>
        <begin position="8"/>
        <end position="17"/>
    </location>
</feature>
<keyword evidence="4" id="KW-1185">Reference proteome</keyword>
<dbReference type="Pfam" id="PF01585">
    <property type="entry name" value="G-patch"/>
    <property type="match status" value="1"/>
</dbReference>
<proteinExistence type="predicted"/>
<dbReference type="GO" id="GO:0003723">
    <property type="term" value="F:RNA binding"/>
    <property type="evidence" value="ECO:0007669"/>
    <property type="project" value="TreeGrafter"/>
</dbReference>
<protein>
    <recommendedName>
        <fullName evidence="2">G-patch domain-containing protein</fullName>
    </recommendedName>
</protein>
<feature type="domain" description="G-patch" evidence="2">
    <location>
        <begin position="154"/>
        <end position="220"/>
    </location>
</feature>
<dbReference type="AlphaFoldDB" id="A0A2B7XRG9"/>
<evidence type="ECO:0000259" key="2">
    <source>
        <dbReference type="PROSITE" id="PS50174"/>
    </source>
</evidence>
<dbReference type="STRING" id="1447883.A0A2B7XRG9"/>
<dbReference type="Pfam" id="PF07713">
    <property type="entry name" value="DUF1604"/>
    <property type="match status" value="1"/>
</dbReference>
<feature type="region of interest" description="Disordered" evidence="1">
    <location>
        <begin position="1"/>
        <end position="43"/>
    </location>
</feature>
<evidence type="ECO:0000256" key="1">
    <source>
        <dbReference type="SAM" id="MobiDB-lite"/>
    </source>
</evidence>
<feature type="region of interest" description="Disordered" evidence="1">
    <location>
        <begin position="221"/>
        <end position="240"/>
    </location>
</feature>
<dbReference type="InterPro" id="IPR000467">
    <property type="entry name" value="G_patch_dom"/>
</dbReference>
<comment type="caution">
    <text evidence="3">The sequence shown here is derived from an EMBL/GenBank/DDBJ whole genome shotgun (WGS) entry which is preliminary data.</text>
</comment>